<accession>A0A1S3X5E6</accession>
<protein>
    <submittedName>
        <fullName evidence="2">Uncharacterized protein</fullName>
    </submittedName>
</protein>
<dbReference type="PANTHER" id="PTHR33223:SF11">
    <property type="entry name" value="ELEMENT PROTEIN, PUTATIVE-RELATED"/>
    <property type="match status" value="1"/>
</dbReference>
<dbReference type="OrthoDB" id="1468745at2759"/>
<name>A0A1S3X5E6_TOBAC</name>
<feature type="compositionally biased region" description="Polar residues" evidence="1">
    <location>
        <begin position="1"/>
        <end position="19"/>
    </location>
</feature>
<dbReference type="RefSeq" id="XP_016435097.1">
    <property type="nucleotide sequence ID" value="XM_016579611.1"/>
</dbReference>
<sequence>MADNGVNNTIKLEAQGNQPQHEDSISDICSEGNEATSVHGRRYPRHVREATPDDAERNTLLKRETLTKENLTRCSLLPEHFIDSFEMLVDSFIKAHVGDRKVQAWKPDIFRIAQGESELLQEFKLKESLLEFQATTWEDIHNRYESKIRIEDDQLGFPMSVKGREKNKEKLKDDFDTDRRSSRSRFLPYEWAEDCSRGFRSELRFVTDRRIDRGWNNSSLQEKEMSCSRDPSYPRLSEYNFNDSVVELLSAMRNIKEARFSKPMRSDPSQRDPNLYCEYHGTNGHRTGVCWHLSEEVATLLKNGHLKEFISDRSKNN</sequence>
<dbReference type="KEGG" id="nta:107761385"/>
<feature type="region of interest" description="Disordered" evidence="1">
    <location>
        <begin position="1"/>
        <end position="24"/>
    </location>
</feature>
<proteinExistence type="predicted"/>
<dbReference type="AlphaFoldDB" id="A0A1S3X5E6"/>
<dbReference type="PaxDb" id="4097-A0A1S3X5E6"/>
<organism evidence="2">
    <name type="scientific">Nicotiana tabacum</name>
    <name type="common">Common tobacco</name>
    <dbReference type="NCBI Taxonomy" id="4097"/>
    <lineage>
        <taxon>Eukaryota</taxon>
        <taxon>Viridiplantae</taxon>
        <taxon>Streptophyta</taxon>
        <taxon>Embryophyta</taxon>
        <taxon>Tracheophyta</taxon>
        <taxon>Spermatophyta</taxon>
        <taxon>Magnoliopsida</taxon>
        <taxon>eudicotyledons</taxon>
        <taxon>Gunneridae</taxon>
        <taxon>Pentapetalae</taxon>
        <taxon>asterids</taxon>
        <taxon>lamiids</taxon>
        <taxon>Solanales</taxon>
        <taxon>Solanaceae</taxon>
        <taxon>Nicotianoideae</taxon>
        <taxon>Nicotianeae</taxon>
        <taxon>Nicotiana</taxon>
    </lineage>
</organism>
<gene>
    <name evidence="2" type="primary">LOC107761385</name>
</gene>
<reference evidence="2" key="1">
    <citation type="submission" date="2025-08" db="UniProtKB">
        <authorList>
            <consortium name="RefSeq"/>
        </authorList>
    </citation>
    <scope>IDENTIFICATION</scope>
</reference>
<evidence type="ECO:0000313" key="2">
    <source>
        <dbReference type="RefSeq" id="XP_016435097.1"/>
    </source>
</evidence>
<dbReference type="PANTHER" id="PTHR33223">
    <property type="entry name" value="CCHC-TYPE DOMAIN-CONTAINING PROTEIN"/>
    <property type="match status" value="1"/>
</dbReference>
<evidence type="ECO:0000256" key="1">
    <source>
        <dbReference type="SAM" id="MobiDB-lite"/>
    </source>
</evidence>